<protein>
    <submittedName>
        <fullName evidence="1">Uncharacterized protein</fullName>
    </submittedName>
</protein>
<dbReference type="Proteomes" id="UP001241377">
    <property type="component" value="Unassembled WGS sequence"/>
</dbReference>
<dbReference type="EMBL" id="JASBWR010000099">
    <property type="protein sequence ID" value="KAJ9095762.1"/>
    <property type="molecule type" value="Genomic_DNA"/>
</dbReference>
<reference evidence="1" key="1">
    <citation type="submission" date="2023-04" db="EMBL/GenBank/DDBJ databases">
        <title>Draft Genome sequencing of Naganishia species isolated from polar environments using Oxford Nanopore Technology.</title>
        <authorList>
            <person name="Leo P."/>
            <person name="Venkateswaran K."/>
        </authorList>
    </citation>
    <scope>NUCLEOTIDE SEQUENCE</scope>
    <source>
        <strain evidence="1">MNA-CCFEE 5261</strain>
    </source>
</reference>
<proteinExistence type="predicted"/>
<gene>
    <name evidence="1" type="ORF">QFC19_007475</name>
</gene>
<keyword evidence="2" id="KW-1185">Reference proteome</keyword>
<accession>A0ACC2VB19</accession>
<comment type="caution">
    <text evidence="1">The sequence shown here is derived from an EMBL/GenBank/DDBJ whole genome shotgun (WGS) entry which is preliminary data.</text>
</comment>
<name>A0ACC2VB19_9TREE</name>
<evidence type="ECO:0000313" key="2">
    <source>
        <dbReference type="Proteomes" id="UP001241377"/>
    </source>
</evidence>
<organism evidence="1 2">
    <name type="scientific">Naganishia cerealis</name>
    <dbReference type="NCBI Taxonomy" id="610337"/>
    <lineage>
        <taxon>Eukaryota</taxon>
        <taxon>Fungi</taxon>
        <taxon>Dikarya</taxon>
        <taxon>Basidiomycota</taxon>
        <taxon>Agaricomycotina</taxon>
        <taxon>Tremellomycetes</taxon>
        <taxon>Filobasidiales</taxon>
        <taxon>Filobasidiaceae</taxon>
        <taxon>Naganishia</taxon>
    </lineage>
</organism>
<evidence type="ECO:0000313" key="1">
    <source>
        <dbReference type="EMBL" id="KAJ9095762.1"/>
    </source>
</evidence>
<sequence length="1568" mass="175849">MFVQGLFGLVSASLALATHSTLNVWLRSSWNAPPLILEVLESAANEDPSIYFPLLSSLSVLFPSLADQTAQQQLESIIDLIQQTPTLSQSHPKWDLSSFQASIAMHATTPKIQAYYQYYDTLINQTEAGSTTGQICESWVEWRGKGFCDFKELKQDMELSLTEANPLNVSPRLGTSVLPFDHIFPSRDIPASYPPAILYLADLSKVEGDLLAYLKNHAAQDENFRFIVRYRRSLYEDNATLNRNSLKGYGVEMVLKETDYLTVDDRETGAANDNQQQVYFVSNNTVTNKQNRYAEIFGHNPWADLATNPLRPAEITDLGLKASSLILRDSEPLEALIHISQDFPKLAAGLARKVSVNTSMAQDVAINQQSMQMGNMAWINGRFIGPLEANALSLLDVIREERHRAGSLCMLGLTPHQAFRILSDDSIGDALSQADPLDSLVDASDRPEGGNVIQWWNNIEKDSRYASWPESISAILTPQRPGGFQPVRKNLWNAVLVLDLSSKTGLTTISQTVSNFIRRGFPFRFGVVPWVDRQASSPSAIMARLISHMIKSHGRGQTNDFIISLLRNSQGSTIDLQQVEKLYDSSYATIEGLTGPRFRDIIQAPEGFDYLNRVQHWLERLAMEKSSTSGHLFLNGLYRPMSDVWLQQAMQDHSTQLAFIQRPSVAKQVRKTKDISNFFYDLPSTSRRRNLYIVPSNGPNRLRVFDNHDIFPPNTPLLKHYIYPAKPTQSESLLSSMVVADFDSAESRHLALDLLRYLTENPDSQIRLGFYHVPSHKSSHYLPFRISTLLYCLYTTDELSLVQPQDLLLFEQVLAKEMNTGLSDTLIERIISGLPADSPLQTWLSMEEDPLTRAASRQFWASLAEGNRKMRIEPGLSYLLVNGRLVGPLEQGAFSPQDIATLEKYELNTRVKPVHRVLDTVYHDTSALEGVVMSNMINGITAVIGAAYAQTESPDSRTSVYTLIRGGHSSFEIGEQQTALVHVYAIVDPLSESAQKLGPLLKMIADLDHTFVHVQLNPKQDLEDLPLKRFYRYALETNPTFNIEGNFAATDASFVDLPSEPIFTLGMDVPHSWLVAPRKSIHDLDNLRLDAILSRQESPVVDLTFELEQLVIDGHAREGEKLTPPRGLQLQLSSLDGSPIGDTMVMANAGYLQFKANPGVMTLSIRDARGQEVYTLDSVSSPSPNLGQGVGEAGAVFLTSFSGTTLFPIFSRRPGMEEADVLDFTPGQSQSGFFGKVVSSLSTILGGKTVAPQKNAEINIFTVASGMLYERFASIMILSVLKHTDSTVKFWFIKNFLSPSFLEFLPHFAEEYGFQYELVTYKWPSWLRSQKEKQREIWGYKILFLDVLFPLNLDKIIFVDADLKELVDLDLQGRVYGYAPMGDDREGMEGFRFWKTANLDQDLPNAMQDILPIYTLDRSWLWCETWCSQESLKDAKTIDLCQNPLTKEPKLDRARKIPEWEAYDNEVAAFTRRIARERLNNDQEGDSVIAVADVEALASPDKVVTHSDEVKRKTATHEGATLTEVLDSVIQDETVEARESTSNTQLAETVDDSGSEEHSPQHRISDEL</sequence>